<dbReference type="OrthoDB" id="677463at2759"/>
<reference evidence="2" key="1">
    <citation type="submission" date="2019-12" db="EMBL/GenBank/DDBJ databases">
        <authorList>
            <person name="Scholes J."/>
        </authorList>
    </citation>
    <scope>NUCLEOTIDE SEQUENCE</scope>
</reference>
<proteinExistence type="inferred from homology"/>
<name>A0A9N7MZA2_STRHE</name>
<dbReference type="AlphaFoldDB" id="A0A9N7MZA2"/>
<organism evidence="2 3">
    <name type="scientific">Striga hermonthica</name>
    <name type="common">Purple witchweed</name>
    <name type="synonym">Buchnera hermonthica</name>
    <dbReference type="NCBI Taxonomy" id="68872"/>
    <lineage>
        <taxon>Eukaryota</taxon>
        <taxon>Viridiplantae</taxon>
        <taxon>Streptophyta</taxon>
        <taxon>Embryophyta</taxon>
        <taxon>Tracheophyta</taxon>
        <taxon>Spermatophyta</taxon>
        <taxon>Magnoliopsida</taxon>
        <taxon>eudicotyledons</taxon>
        <taxon>Gunneridae</taxon>
        <taxon>Pentapetalae</taxon>
        <taxon>asterids</taxon>
        <taxon>lamiids</taxon>
        <taxon>Lamiales</taxon>
        <taxon>Orobanchaceae</taxon>
        <taxon>Buchnereae</taxon>
        <taxon>Striga</taxon>
    </lineage>
</organism>
<comment type="similarity">
    <text evidence="1">Belongs to the LOR family.</text>
</comment>
<dbReference type="InterPro" id="IPR025659">
    <property type="entry name" value="Tubby-like_C"/>
</dbReference>
<dbReference type="Pfam" id="PF04525">
    <property type="entry name" value="LOR"/>
    <property type="match status" value="1"/>
</dbReference>
<dbReference type="InterPro" id="IPR007612">
    <property type="entry name" value="LOR"/>
</dbReference>
<comment type="caution">
    <text evidence="2">The sequence shown here is derived from an EMBL/GenBank/DDBJ whole genome shotgun (WGS) entry which is preliminary data.</text>
</comment>
<dbReference type="Proteomes" id="UP001153555">
    <property type="component" value="Unassembled WGS sequence"/>
</dbReference>
<dbReference type="SUPFAM" id="SSF54518">
    <property type="entry name" value="Tubby C-terminal domain-like"/>
    <property type="match status" value="1"/>
</dbReference>
<keyword evidence="3" id="KW-1185">Reference proteome</keyword>
<gene>
    <name evidence="2" type="ORF">SHERM_16339</name>
</gene>
<evidence type="ECO:0000256" key="1">
    <source>
        <dbReference type="ARBA" id="ARBA00005437"/>
    </source>
</evidence>
<dbReference type="EMBL" id="CACSLK010014277">
    <property type="protein sequence ID" value="CAA0816473.1"/>
    <property type="molecule type" value="Genomic_DNA"/>
</dbReference>
<dbReference type="PANTHER" id="PTHR31087:SF60">
    <property type="entry name" value="PROTEIN LURP-ONE-RELATED 5"/>
    <property type="match status" value="1"/>
</dbReference>
<dbReference type="PANTHER" id="PTHR31087">
    <property type="match status" value="1"/>
</dbReference>
<dbReference type="InterPro" id="IPR038595">
    <property type="entry name" value="LOR_sf"/>
</dbReference>
<accession>A0A9N7MZA2</accession>
<sequence length="287" mass="31516">MAIVEEAYVYEDETHLTVLKTSLFFAGDGFTAYDSKGELVFRVDSYGPDAGGSGELVLMDASGRCILTVRRKRPSLHQRWEGFAGEGAEGKKPLFSVRRSSIIGRSSMTVEVYSPGEEYQIEGSFACRNCSILNADKEAVAEIRRKVDATTNVVLGKDVFVLTLRPGLDGAFAMGLVLVLDQIHGGDYDEDGGGGNGARVGVDPTPIATHEGNSFQVISQRPSTVFLVALCVNYSGSLIYSRTFVFQSLHQFHYGMIIKRPCVMANPVFHYCTKHLEIDRHIAWKST</sequence>
<evidence type="ECO:0000313" key="3">
    <source>
        <dbReference type="Proteomes" id="UP001153555"/>
    </source>
</evidence>
<dbReference type="Gene3D" id="2.40.160.200">
    <property type="entry name" value="LURP1-related"/>
    <property type="match status" value="1"/>
</dbReference>
<evidence type="ECO:0000313" key="2">
    <source>
        <dbReference type="EMBL" id="CAA0816473.1"/>
    </source>
</evidence>
<protein>
    <submittedName>
        <fullName evidence="2">Protein LURP-one-related 12</fullName>
    </submittedName>
</protein>